<comment type="caution">
    <text evidence="5">The sequence shown here is derived from an EMBL/GenBank/DDBJ whole genome shotgun (WGS) entry which is preliminary data.</text>
</comment>
<sequence length="449" mass="47097">MMRKLPIPIALLALAAVACGGNSGGNSGGEPAVGQTSASSGGGDAAAAAKPLDGVTIEVAAKWTGDEQANFEQVLKAFQDKTGATVTYASTGEDTGAFLGPRIQGNNPPDVAILPQPGLVQQYADENALKPLTPEVQAQIDQNYTPYWKELGSANGQVYGVLVKAAHKSLIWYRQQAFDDAGAQEAATWDDLVKNAQLLADSGTPPFALCGASGWTLTDLFENVYLSSAGPENYDKLSKHEIPWTDPTVTTALEKMAQIFGKKEFLLGGASGALQTDFPTCVTQVYGQKKAAMVIEADFVAGAAAQSGAKVGEDAKAMAFPKVGDTEPVVLGGDIAVALKDSKGAMALLEFLASKEGGEIWAKLPGYLSPNRNVSPDNYPNELTKQLAQTIISAGEAVRYDMSDLAPSAFGGTDGKGEWKDLQDFLRDPSDVKGAQKKLEADAAKAFKK</sequence>
<dbReference type="InterPro" id="IPR006059">
    <property type="entry name" value="SBP"/>
</dbReference>
<accession>A0A8J3R7U9</accession>
<comment type="similarity">
    <text evidence="1">Belongs to the bacterial solute-binding protein 1 family.</text>
</comment>
<evidence type="ECO:0000313" key="6">
    <source>
        <dbReference type="Proteomes" id="UP000610966"/>
    </source>
</evidence>
<feature type="region of interest" description="Disordered" evidence="3">
    <location>
        <begin position="25"/>
        <end position="47"/>
    </location>
</feature>
<dbReference type="EMBL" id="BOOG01000011">
    <property type="protein sequence ID" value="GIH68967.1"/>
    <property type="molecule type" value="Genomic_DNA"/>
</dbReference>
<evidence type="ECO:0000256" key="2">
    <source>
        <dbReference type="ARBA" id="ARBA00022448"/>
    </source>
</evidence>
<keyword evidence="2" id="KW-0813">Transport</keyword>
<keyword evidence="4" id="KW-0732">Signal</keyword>
<dbReference type="Proteomes" id="UP000610966">
    <property type="component" value="Unassembled WGS sequence"/>
</dbReference>
<dbReference type="PANTHER" id="PTHR43649">
    <property type="entry name" value="ARABINOSE-BINDING PROTEIN-RELATED"/>
    <property type="match status" value="1"/>
</dbReference>
<dbReference type="PANTHER" id="PTHR43649:SF29">
    <property type="entry name" value="OSMOPROTECTIVE COMPOUNDS-BINDING PROTEIN GGTB"/>
    <property type="match status" value="1"/>
</dbReference>
<dbReference type="InterPro" id="IPR050490">
    <property type="entry name" value="Bact_solute-bd_prot1"/>
</dbReference>
<gene>
    <name evidence="5" type="ORF">Mth01_12200</name>
</gene>
<dbReference type="SUPFAM" id="SSF53850">
    <property type="entry name" value="Periplasmic binding protein-like II"/>
    <property type="match status" value="1"/>
</dbReference>
<evidence type="ECO:0000256" key="3">
    <source>
        <dbReference type="SAM" id="MobiDB-lite"/>
    </source>
</evidence>
<keyword evidence="6" id="KW-1185">Reference proteome</keyword>
<organism evidence="5 6">
    <name type="scientific">Sphaerimonospora thailandensis</name>
    <dbReference type="NCBI Taxonomy" id="795644"/>
    <lineage>
        <taxon>Bacteria</taxon>
        <taxon>Bacillati</taxon>
        <taxon>Actinomycetota</taxon>
        <taxon>Actinomycetes</taxon>
        <taxon>Streptosporangiales</taxon>
        <taxon>Streptosporangiaceae</taxon>
        <taxon>Sphaerimonospora</taxon>
    </lineage>
</organism>
<dbReference type="Gene3D" id="3.40.190.10">
    <property type="entry name" value="Periplasmic binding protein-like II"/>
    <property type="match status" value="2"/>
</dbReference>
<feature type="chain" id="PRO_5038448305" evidence="4">
    <location>
        <begin position="21"/>
        <end position="449"/>
    </location>
</feature>
<dbReference type="PROSITE" id="PS51257">
    <property type="entry name" value="PROKAR_LIPOPROTEIN"/>
    <property type="match status" value="1"/>
</dbReference>
<name>A0A8J3R7U9_9ACTN</name>
<dbReference type="Pfam" id="PF01547">
    <property type="entry name" value="SBP_bac_1"/>
    <property type="match status" value="1"/>
</dbReference>
<protein>
    <submittedName>
        <fullName evidence="5">Sugar ABC transporter substrate-binding protein</fullName>
    </submittedName>
</protein>
<dbReference type="AlphaFoldDB" id="A0A8J3R7U9"/>
<evidence type="ECO:0000313" key="5">
    <source>
        <dbReference type="EMBL" id="GIH68967.1"/>
    </source>
</evidence>
<proteinExistence type="inferred from homology"/>
<evidence type="ECO:0000256" key="1">
    <source>
        <dbReference type="ARBA" id="ARBA00008520"/>
    </source>
</evidence>
<feature type="signal peptide" evidence="4">
    <location>
        <begin position="1"/>
        <end position="20"/>
    </location>
</feature>
<evidence type="ECO:0000256" key="4">
    <source>
        <dbReference type="SAM" id="SignalP"/>
    </source>
</evidence>
<reference evidence="5" key="1">
    <citation type="submission" date="2021-01" db="EMBL/GenBank/DDBJ databases">
        <title>Whole genome shotgun sequence of Sphaerimonospora thailandensis NBRC 107569.</title>
        <authorList>
            <person name="Komaki H."/>
            <person name="Tamura T."/>
        </authorList>
    </citation>
    <scope>NUCLEOTIDE SEQUENCE</scope>
    <source>
        <strain evidence="5">NBRC 107569</strain>
    </source>
</reference>